<name>A0ABS1M314_9NOCA</name>
<dbReference type="RefSeq" id="WP_201945033.1">
    <property type="nucleotide sequence ID" value="NZ_JAERRJ010000002.1"/>
</dbReference>
<evidence type="ECO:0000313" key="5">
    <source>
        <dbReference type="Proteomes" id="UP000602198"/>
    </source>
</evidence>
<dbReference type="Pfam" id="PF04075">
    <property type="entry name" value="F420H2_quin_red"/>
    <property type="match status" value="1"/>
</dbReference>
<evidence type="ECO:0000313" key="4">
    <source>
        <dbReference type="EMBL" id="MBL1074214.1"/>
    </source>
</evidence>
<reference evidence="4 5" key="1">
    <citation type="submission" date="2021-01" db="EMBL/GenBank/DDBJ databases">
        <title>WGS of actinomycetes isolated from Thailand.</title>
        <authorList>
            <person name="Thawai C."/>
        </authorList>
    </citation>
    <scope>NUCLEOTIDE SEQUENCE [LARGE SCALE GENOMIC DNA]</scope>
    <source>
        <strain evidence="4 5">LPG 2</strain>
    </source>
</reference>
<accession>A0ABS1M314</accession>
<comment type="caution">
    <text evidence="4">The sequence shown here is derived from an EMBL/GenBank/DDBJ whole genome shotgun (WGS) entry which is preliminary data.</text>
</comment>
<keyword evidence="3" id="KW-0472">Membrane</keyword>
<gene>
    <name evidence="4" type="ORF">JK358_07375</name>
</gene>
<keyword evidence="5" id="KW-1185">Reference proteome</keyword>
<dbReference type="PANTHER" id="PTHR39428:SF1">
    <property type="entry name" value="F420H(2)-DEPENDENT QUINONE REDUCTASE RV1261C"/>
    <property type="match status" value="1"/>
</dbReference>
<organism evidence="4 5">
    <name type="scientific">Nocardia acididurans</name>
    <dbReference type="NCBI Taxonomy" id="2802282"/>
    <lineage>
        <taxon>Bacteria</taxon>
        <taxon>Bacillati</taxon>
        <taxon>Actinomycetota</taxon>
        <taxon>Actinomycetes</taxon>
        <taxon>Mycobacteriales</taxon>
        <taxon>Nocardiaceae</taxon>
        <taxon>Nocardia</taxon>
    </lineage>
</organism>
<feature type="transmembrane region" description="Helical" evidence="3">
    <location>
        <begin position="20"/>
        <end position="39"/>
    </location>
</feature>
<keyword evidence="3" id="KW-0812">Transmembrane</keyword>
<dbReference type="EMBL" id="JAERRJ010000002">
    <property type="protein sequence ID" value="MBL1074214.1"/>
    <property type="molecule type" value="Genomic_DNA"/>
</dbReference>
<comment type="catalytic activity">
    <reaction evidence="2">
        <text>oxidized coenzyme F420-(gamma-L-Glu)(n) + a quinol + H(+) = reduced coenzyme F420-(gamma-L-Glu)(n) + a quinone</text>
        <dbReference type="Rhea" id="RHEA:39663"/>
        <dbReference type="Rhea" id="RHEA-COMP:12939"/>
        <dbReference type="Rhea" id="RHEA-COMP:14378"/>
        <dbReference type="ChEBI" id="CHEBI:15378"/>
        <dbReference type="ChEBI" id="CHEBI:24646"/>
        <dbReference type="ChEBI" id="CHEBI:132124"/>
        <dbReference type="ChEBI" id="CHEBI:133980"/>
        <dbReference type="ChEBI" id="CHEBI:139511"/>
    </reaction>
</comment>
<dbReference type="InterPro" id="IPR004378">
    <property type="entry name" value="F420H2_quin_Rdtase"/>
</dbReference>
<keyword evidence="3" id="KW-1133">Transmembrane helix</keyword>
<evidence type="ECO:0000256" key="3">
    <source>
        <dbReference type="SAM" id="Phobius"/>
    </source>
</evidence>
<dbReference type="Proteomes" id="UP000602198">
    <property type="component" value="Unassembled WGS sequence"/>
</dbReference>
<dbReference type="PANTHER" id="PTHR39428">
    <property type="entry name" value="F420H(2)-DEPENDENT QUINONE REDUCTASE RV1261C"/>
    <property type="match status" value="1"/>
</dbReference>
<evidence type="ECO:0000256" key="1">
    <source>
        <dbReference type="ARBA" id="ARBA00008710"/>
    </source>
</evidence>
<dbReference type="Gene3D" id="2.30.110.10">
    <property type="entry name" value="Electron Transport, Fmn-binding Protein, Chain A"/>
    <property type="match status" value="1"/>
</dbReference>
<comment type="similarity">
    <text evidence="1">Belongs to the F420H(2)-dependent quinone reductase family.</text>
</comment>
<dbReference type="NCBIfam" id="TIGR00026">
    <property type="entry name" value="hi_GC_TIGR00026"/>
    <property type="match status" value="1"/>
</dbReference>
<dbReference type="InterPro" id="IPR012349">
    <property type="entry name" value="Split_barrel_FMN-bd"/>
</dbReference>
<protein>
    <submittedName>
        <fullName evidence="4">Nitroreductase family deazaflavin-dependent oxidoreductase</fullName>
    </submittedName>
</protein>
<sequence>MSQHAPGTPVRPPLYQSGKSLIWHGANLLNVVTFPLFHLTRGRLRFLHIHMLELVTTGRRTGLRRTVLMPSLLKRGDSYAIVGTYGGGTANPAWYHNILADPRVEVTVGGATVPMTARVAAGAERAKLLRQITFRSGGVYPTGYRLLTSREIPVVVLDPR</sequence>
<evidence type="ECO:0000256" key="2">
    <source>
        <dbReference type="ARBA" id="ARBA00049106"/>
    </source>
</evidence>
<proteinExistence type="inferred from homology"/>